<protein>
    <submittedName>
        <fullName evidence="2">Rrf2 family nitric oxide-sensitive transcriptional repressor</fullName>
    </submittedName>
</protein>
<dbReference type="GO" id="GO:0003700">
    <property type="term" value="F:DNA-binding transcription factor activity"/>
    <property type="evidence" value="ECO:0007669"/>
    <property type="project" value="TreeGrafter"/>
</dbReference>
<dbReference type="NCBIfam" id="TIGR00738">
    <property type="entry name" value="rrf2_super"/>
    <property type="match status" value="1"/>
</dbReference>
<dbReference type="GO" id="GO:0003677">
    <property type="term" value="F:DNA binding"/>
    <property type="evidence" value="ECO:0007669"/>
    <property type="project" value="UniProtKB-KW"/>
</dbReference>
<gene>
    <name evidence="2" type="ORF">HNQ72_005661</name>
</gene>
<dbReference type="RefSeq" id="WP_183997393.1">
    <property type="nucleotide sequence ID" value="NZ_BMHW01000013.1"/>
</dbReference>
<reference evidence="2 3" key="1">
    <citation type="submission" date="2020-08" db="EMBL/GenBank/DDBJ databases">
        <title>Genomic Encyclopedia of Type Strains, Phase IV (KMG-IV): sequencing the most valuable type-strain genomes for metagenomic binning, comparative biology and taxonomic classification.</title>
        <authorList>
            <person name="Goeker M."/>
        </authorList>
    </citation>
    <scope>NUCLEOTIDE SEQUENCE [LARGE SCALE GENOMIC DNA]</scope>
    <source>
        <strain evidence="2 3">DSM 100734</strain>
    </source>
</reference>
<accession>A0A7W9YDN4</accession>
<sequence length="142" mass="15804">MQLTLFSDYSLRLMMYVAMSNGRRVTIEEAANAYDISRAHLMKVAQFLVREGFLEATRGRTGGLTLSRSAEEISLGSLVQATETGFDLVECFGEGGRCKIGQVCRLRGVLGEAMQAFLQVLDRYTLADMVSRSEDFDFLRVA</sequence>
<dbReference type="GO" id="GO:0005829">
    <property type="term" value="C:cytosol"/>
    <property type="evidence" value="ECO:0007669"/>
    <property type="project" value="TreeGrafter"/>
</dbReference>
<dbReference type="PANTHER" id="PTHR33221:SF4">
    <property type="entry name" value="HTH-TYPE TRANSCRIPTIONAL REPRESSOR NSRR"/>
    <property type="match status" value="1"/>
</dbReference>
<dbReference type="PANTHER" id="PTHR33221">
    <property type="entry name" value="WINGED HELIX-TURN-HELIX TRANSCRIPTIONAL REGULATOR, RRF2 FAMILY"/>
    <property type="match status" value="1"/>
</dbReference>
<comment type="caution">
    <text evidence="2">The sequence shown here is derived from an EMBL/GenBank/DDBJ whole genome shotgun (WGS) entry which is preliminary data.</text>
</comment>
<dbReference type="InterPro" id="IPR036390">
    <property type="entry name" value="WH_DNA-bd_sf"/>
</dbReference>
<name>A0A7W9YDN4_9HYPH</name>
<dbReference type="SUPFAM" id="SSF46785">
    <property type="entry name" value="Winged helix' DNA-binding domain"/>
    <property type="match status" value="1"/>
</dbReference>
<keyword evidence="3" id="KW-1185">Reference proteome</keyword>
<proteinExistence type="predicted"/>
<dbReference type="InterPro" id="IPR036388">
    <property type="entry name" value="WH-like_DNA-bd_sf"/>
</dbReference>
<evidence type="ECO:0000313" key="3">
    <source>
        <dbReference type="Proteomes" id="UP000547879"/>
    </source>
</evidence>
<keyword evidence="1" id="KW-0238">DNA-binding</keyword>
<dbReference type="PROSITE" id="PS51197">
    <property type="entry name" value="HTH_RRF2_2"/>
    <property type="match status" value="1"/>
</dbReference>
<organism evidence="2 3">
    <name type="scientific">Rhizobium wenxiniae</name>
    <dbReference type="NCBI Taxonomy" id="1737357"/>
    <lineage>
        <taxon>Bacteria</taxon>
        <taxon>Pseudomonadati</taxon>
        <taxon>Pseudomonadota</taxon>
        <taxon>Alphaproteobacteria</taxon>
        <taxon>Hyphomicrobiales</taxon>
        <taxon>Rhizobiaceae</taxon>
        <taxon>Rhizobium/Agrobacterium group</taxon>
        <taxon>Rhizobium</taxon>
    </lineage>
</organism>
<dbReference type="Gene3D" id="1.10.10.10">
    <property type="entry name" value="Winged helix-like DNA-binding domain superfamily/Winged helix DNA-binding domain"/>
    <property type="match status" value="1"/>
</dbReference>
<dbReference type="EMBL" id="JACHEG010000011">
    <property type="protein sequence ID" value="MBB6165813.1"/>
    <property type="molecule type" value="Genomic_DNA"/>
</dbReference>
<dbReference type="Proteomes" id="UP000547879">
    <property type="component" value="Unassembled WGS sequence"/>
</dbReference>
<dbReference type="Pfam" id="PF02082">
    <property type="entry name" value="Rrf2"/>
    <property type="match status" value="1"/>
</dbReference>
<dbReference type="AlphaFoldDB" id="A0A7W9YDN4"/>
<evidence type="ECO:0000313" key="2">
    <source>
        <dbReference type="EMBL" id="MBB6165813.1"/>
    </source>
</evidence>
<dbReference type="InterPro" id="IPR000944">
    <property type="entry name" value="Tscrpt_reg_Rrf2"/>
</dbReference>
<evidence type="ECO:0000256" key="1">
    <source>
        <dbReference type="ARBA" id="ARBA00023125"/>
    </source>
</evidence>